<feature type="domain" description="RapZ-like N-terminal" evidence="5">
    <location>
        <begin position="1"/>
        <end position="154"/>
    </location>
</feature>
<dbReference type="HAMAP" id="MF_00636">
    <property type="entry name" value="RapZ_like"/>
    <property type="match status" value="1"/>
</dbReference>
<keyword evidence="3 4" id="KW-0342">GTP-binding</keyword>
<dbReference type="RefSeq" id="WP_249318920.1">
    <property type="nucleotide sequence ID" value="NZ_JACRSN010000006.1"/>
</dbReference>
<dbReference type="PANTHER" id="PTHR30448:SF0">
    <property type="entry name" value="RNASE ADAPTER PROTEIN RAPZ"/>
    <property type="match status" value="1"/>
</dbReference>
<dbReference type="InterPro" id="IPR027417">
    <property type="entry name" value="P-loop_NTPase"/>
</dbReference>
<dbReference type="GO" id="GO:0005524">
    <property type="term" value="F:ATP binding"/>
    <property type="evidence" value="ECO:0007669"/>
    <property type="project" value="UniProtKB-UniRule"/>
</dbReference>
<dbReference type="Proteomes" id="UP000651482">
    <property type="component" value="Unassembled WGS sequence"/>
</dbReference>
<feature type="binding site" evidence="4">
    <location>
        <begin position="57"/>
        <end position="60"/>
    </location>
    <ligand>
        <name>GTP</name>
        <dbReference type="ChEBI" id="CHEBI:37565"/>
    </ligand>
</feature>
<name>A0A926D9Y1_9FIRM</name>
<keyword evidence="1 4" id="KW-0547">Nucleotide-binding</keyword>
<dbReference type="GO" id="GO:0005525">
    <property type="term" value="F:GTP binding"/>
    <property type="evidence" value="ECO:0007669"/>
    <property type="project" value="UniProtKB-UniRule"/>
</dbReference>
<reference evidence="7" key="1">
    <citation type="submission" date="2020-08" db="EMBL/GenBank/DDBJ databases">
        <title>Genome public.</title>
        <authorList>
            <person name="Liu C."/>
            <person name="Sun Q."/>
        </authorList>
    </citation>
    <scope>NUCLEOTIDE SEQUENCE</scope>
    <source>
        <strain evidence="7">NSJ-40</strain>
    </source>
</reference>
<comment type="caution">
    <text evidence="7">The sequence shown here is derived from an EMBL/GenBank/DDBJ whole genome shotgun (WGS) entry which is preliminary data.</text>
</comment>
<evidence type="ECO:0000256" key="4">
    <source>
        <dbReference type="HAMAP-Rule" id="MF_00636"/>
    </source>
</evidence>
<dbReference type="InterPro" id="IPR053930">
    <property type="entry name" value="RapZ-like_N"/>
</dbReference>
<protein>
    <submittedName>
        <fullName evidence="7">RNase adapter RapZ</fullName>
    </submittedName>
</protein>
<dbReference type="Pfam" id="PF22740">
    <property type="entry name" value="PapZ_C"/>
    <property type="match status" value="1"/>
</dbReference>
<feature type="binding site" evidence="4">
    <location>
        <begin position="8"/>
        <end position="15"/>
    </location>
    <ligand>
        <name>ATP</name>
        <dbReference type="ChEBI" id="CHEBI:30616"/>
    </ligand>
</feature>
<sequence>MEFLLVTGMSGAGKSRAIDALEDIGFFCVDNLPPELILTFYALSEQAGMERVAVVTDIRGGKLFGGLLKTLEEMKAAGNSYRILFFDADDDVLIHRYKETRRKHPLANQFLGSVEQAVATERNMLRPIRDMADYIFDTSLISSAQLKNRITGLFFEETGGSMSIQCISFGFKHGLPKEADLVFDVRCLPNPFYVEELRELTGLDKPVFDYVMQAPETKGFVTRLFDLVDYMVPLYVAEGKSQLVIAIGCTGGHHRSVAIAQSLCDHLCETGSRAVANHRDIRKQQ</sequence>
<dbReference type="PANTHER" id="PTHR30448">
    <property type="entry name" value="RNASE ADAPTER PROTEIN RAPZ"/>
    <property type="match status" value="1"/>
</dbReference>
<evidence type="ECO:0000259" key="6">
    <source>
        <dbReference type="Pfam" id="PF22740"/>
    </source>
</evidence>
<dbReference type="Pfam" id="PF03668">
    <property type="entry name" value="RapZ-like_N"/>
    <property type="match status" value="1"/>
</dbReference>
<evidence type="ECO:0000259" key="5">
    <source>
        <dbReference type="Pfam" id="PF03668"/>
    </source>
</evidence>
<accession>A0A926D9Y1</accession>
<dbReference type="InterPro" id="IPR053931">
    <property type="entry name" value="RapZ_C"/>
</dbReference>
<dbReference type="InterPro" id="IPR005337">
    <property type="entry name" value="RapZ-like"/>
</dbReference>
<evidence type="ECO:0000256" key="2">
    <source>
        <dbReference type="ARBA" id="ARBA00022840"/>
    </source>
</evidence>
<dbReference type="AlphaFoldDB" id="A0A926D9Y1"/>
<feature type="domain" description="RapZ C-terminal" evidence="6">
    <location>
        <begin position="162"/>
        <end position="281"/>
    </location>
</feature>
<dbReference type="SUPFAM" id="SSF52540">
    <property type="entry name" value="P-loop containing nucleoside triphosphate hydrolases"/>
    <property type="match status" value="1"/>
</dbReference>
<proteinExistence type="inferred from homology"/>
<evidence type="ECO:0000256" key="3">
    <source>
        <dbReference type="ARBA" id="ARBA00023134"/>
    </source>
</evidence>
<evidence type="ECO:0000256" key="1">
    <source>
        <dbReference type="ARBA" id="ARBA00022741"/>
    </source>
</evidence>
<evidence type="ECO:0000313" key="8">
    <source>
        <dbReference type="Proteomes" id="UP000651482"/>
    </source>
</evidence>
<dbReference type="PIRSF" id="PIRSF005052">
    <property type="entry name" value="P-loopkin"/>
    <property type="match status" value="1"/>
</dbReference>
<keyword evidence="2 4" id="KW-0067">ATP-binding</keyword>
<dbReference type="EMBL" id="JACRSN010000006">
    <property type="protein sequence ID" value="MBC8533504.1"/>
    <property type="molecule type" value="Genomic_DNA"/>
</dbReference>
<organism evidence="7 8">
    <name type="scientific">Yeguia hominis</name>
    <dbReference type="NCBI Taxonomy" id="2763662"/>
    <lineage>
        <taxon>Bacteria</taxon>
        <taxon>Bacillati</taxon>
        <taxon>Bacillota</taxon>
        <taxon>Clostridia</taxon>
        <taxon>Eubacteriales</taxon>
        <taxon>Yeguiaceae</taxon>
        <taxon>Yeguia</taxon>
    </lineage>
</organism>
<evidence type="ECO:0000313" key="7">
    <source>
        <dbReference type="EMBL" id="MBC8533504.1"/>
    </source>
</evidence>
<keyword evidence="8" id="KW-1185">Reference proteome</keyword>
<gene>
    <name evidence="7" type="primary">rapZ</name>
    <name evidence="7" type="ORF">IAG03_05695</name>
</gene>
<dbReference type="NCBIfam" id="NF003828">
    <property type="entry name" value="PRK05416.1"/>
    <property type="match status" value="1"/>
</dbReference>